<evidence type="ECO:0000256" key="14">
    <source>
        <dbReference type="ARBA" id="ARBA00023306"/>
    </source>
</evidence>
<dbReference type="InterPro" id="IPR016167">
    <property type="entry name" value="FAD-bd_PCMH_sub1"/>
</dbReference>
<evidence type="ECO:0000256" key="10">
    <source>
        <dbReference type="ARBA" id="ARBA00022857"/>
    </source>
</evidence>
<comment type="subcellular location">
    <subcellularLocation>
        <location evidence="3 17">Cytoplasm</location>
    </subcellularLocation>
</comment>
<dbReference type="EC" id="1.3.1.98" evidence="17"/>
<dbReference type="HAMAP" id="MF_00037">
    <property type="entry name" value="MurB"/>
    <property type="match status" value="1"/>
</dbReference>
<evidence type="ECO:0000256" key="15">
    <source>
        <dbReference type="ARBA" id="ARBA00023316"/>
    </source>
</evidence>
<dbReference type="InterPro" id="IPR003170">
    <property type="entry name" value="MurB"/>
</dbReference>
<dbReference type="Gene3D" id="3.30.43.10">
    <property type="entry name" value="Uridine Diphospho-n-acetylenolpyruvylglucosamine Reductase, domain 2"/>
    <property type="match status" value="1"/>
</dbReference>
<evidence type="ECO:0000256" key="8">
    <source>
        <dbReference type="ARBA" id="ARBA00022630"/>
    </source>
</evidence>
<feature type="active site" evidence="17">
    <location>
        <position position="333"/>
    </location>
</feature>
<feature type="active site" description="Proton donor" evidence="17">
    <location>
        <position position="238"/>
    </location>
</feature>
<evidence type="ECO:0000256" key="3">
    <source>
        <dbReference type="ARBA" id="ARBA00004496"/>
    </source>
</evidence>
<comment type="cofactor">
    <cofactor evidence="1 17">
        <name>FAD</name>
        <dbReference type="ChEBI" id="CHEBI:57692"/>
    </cofactor>
</comment>
<evidence type="ECO:0000256" key="1">
    <source>
        <dbReference type="ARBA" id="ARBA00001974"/>
    </source>
</evidence>
<organism evidence="19 20">
    <name type="scientific">Jatrophihabitans telluris</name>
    <dbReference type="NCBI Taxonomy" id="2038343"/>
    <lineage>
        <taxon>Bacteria</taxon>
        <taxon>Bacillati</taxon>
        <taxon>Actinomycetota</taxon>
        <taxon>Actinomycetes</taxon>
        <taxon>Jatrophihabitantales</taxon>
        <taxon>Jatrophihabitantaceae</taxon>
        <taxon>Jatrophihabitans</taxon>
    </lineage>
</organism>
<dbReference type="NCBIfam" id="NF010478">
    <property type="entry name" value="PRK13903.1"/>
    <property type="match status" value="1"/>
</dbReference>
<dbReference type="PROSITE" id="PS51387">
    <property type="entry name" value="FAD_PCMH"/>
    <property type="match status" value="1"/>
</dbReference>
<dbReference type="InterPro" id="IPR016169">
    <property type="entry name" value="FAD-bd_PCMH_sub2"/>
</dbReference>
<reference evidence="19" key="1">
    <citation type="journal article" date="2018" name="Int. J. Syst. Evol. Microbiol.">
        <title>Jatrophihabitans telluris sp. nov., isolated from sediment soil of lava forest wetlands and the emended description of the genus Jatrophihabitans.</title>
        <authorList>
            <person name="Lee K.C."/>
            <person name="Suh M.K."/>
            <person name="Eom M.K."/>
            <person name="Kim K.K."/>
            <person name="Kim J.S."/>
            <person name="Kim D.S."/>
            <person name="Ko S.H."/>
            <person name="Shin Y.K."/>
            <person name="Lee J.S."/>
        </authorList>
    </citation>
    <scope>NUCLEOTIDE SEQUENCE</scope>
    <source>
        <strain evidence="19">N237</strain>
    </source>
</reference>
<reference evidence="19" key="2">
    <citation type="submission" date="2022-05" db="EMBL/GenBank/DDBJ databases">
        <authorList>
            <person name="Kim J.-S."/>
            <person name="Lee K."/>
            <person name="Suh M."/>
            <person name="Eom M."/>
            <person name="Kim J.-S."/>
            <person name="Kim D.-S."/>
            <person name="Ko S.-H."/>
            <person name="Shin Y."/>
            <person name="Lee J.-S."/>
        </authorList>
    </citation>
    <scope>NUCLEOTIDE SEQUENCE</scope>
    <source>
        <strain evidence="19">N237</strain>
    </source>
</reference>
<dbReference type="NCBIfam" id="TIGR00179">
    <property type="entry name" value="murB"/>
    <property type="match status" value="1"/>
</dbReference>
<dbReference type="Pfam" id="PF02873">
    <property type="entry name" value="MurB_C"/>
    <property type="match status" value="1"/>
</dbReference>
<evidence type="ECO:0000256" key="6">
    <source>
        <dbReference type="ARBA" id="ARBA00022490"/>
    </source>
</evidence>
<keyword evidence="9 17" id="KW-0274">FAD</keyword>
<keyword evidence="10 17" id="KW-0521">NADP</keyword>
<dbReference type="SUPFAM" id="SSF56194">
    <property type="entry name" value="Uridine diphospho-N-Acetylenolpyruvylglucosamine reductase, MurB, C-terminal domain"/>
    <property type="match status" value="1"/>
</dbReference>
<keyword evidence="7 17" id="KW-0132">Cell division</keyword>
<evidence type="ECO:0000313" key="20">
    <source>
        <dbReference type="Proteomes" id="UP001056336"/>
    </source>
</evidence>
<accession>A0ABY4QYX6</accession>
<evidence type="ECO:0000313" key="19">
    <source>
        <dbReference type="EMBL" id="UQX88760.1"/>
    </source>
</evidence>
<sequence length="341" mass="36316">MPRTLAEMTTLRLGGPAARVAVAGSDEELTDLVATADGNGESVLIVGGGSNLVVGDEGWPGLVVRVASDGIELTGRDGSDTLLRVAAGVPWDELVVRCISEGLAGLETMSGIPGLVGATPIQNVGAYGAEVADVLRALTIYDRETRRVESWTPQRCRFGFRTSAFKHTDRYVVLDVTLALPRSQRSGPIRYLELARRLDLEPGQTAPLADVRDTVLALRRSKGMVLDAADHDSWSVGSFFVNPLLDDVPAAAADCPQWAADGKTKLSAAWLIEQAGFTRGYGLDRGLGRVSVSTKHTLALTNRGNATTAELLDLATVIRDGVQQRFGIRLGPEAHLANCTF</sequence>
<proteinExistence type="inferred from homology"/>
<dbReference type="Pfam" id="PF01565">
    <property type="entry name" value="FAD_binding_4"/>
    <property type="match status" value="1"/>
</dbReference>
<comment type="function">
    <text evidence="2 17">Cell wall formation.</text>
</comment>
<evidence type="ECO:0000256" key="9">
    <source>
        <dbReference type="ARBA" id="ARBA00022827"/>
    </source>
</evidence>
<dbReference type="InterPro" id="IPR036318">
    <property type="entry name" value="FAD-bd_PCMH-like_sf"/>
</dbReference>
<dbReference type="Proteomes" id="UP001056336">
    <property type="component" value="Chromosome"/>
</dbReference>
<comment type="similarity">
    <text evidence="5 17">Belongs to the MurB family.</text>
</comment>
<evidence type="ECO:0000256" key="17">
    <source>
        <dbReference type="HAMAP-Rule" id="MF_00037"/>
    </source>
</evidence>
<feature type="domain" description="FAD-binding PCMH-type" evidence="18">
    <location>
        <begin position="13"/>
        <end position="183"/>
    </location>
</feature>
<comment type="catalytic activity">
    <reaction evidence="16 17">
        <text>UDP-N-acetyl-alpha-D-muramate + NADP(+) = UDP-N-acetyl-3-O-(1-carboxyvinyl)-alpha-D-glucosamine + NADPH + H(+)</text>
        <dbReference type="Rhea" id="RHEA:12248"/>
        <dbReference type="ChEBI" id="CHEBI:15378"/>
        <dbReference type="ChEBI" id="CHEBI:57783"/>
        <dbReference type="ChEBI" id="CHEBI:58349"/>
        <dbReference type="ChEBI" id="CHEBI:68483"/>
        <dbReference type="ChEBI" id="CHEBI:70757"/>
        <dbReference type="EC" id="1.3.1.98"/>
    </reaction>
</comment>
<dbReference type="GO" id="GO:0008762">
    <property type="term" value="F:UDP-N-acetylmuramate dehydrogenase activity"/>
    <property type="evidence" value="ECO:0007669"/>
    <property type="project" value="UniProtKB-EC"/>
</dbReference>
<dbReference type="InterPro" id="IPR036635">
    <property type="entry name" value="MurB_C_sf"/>
</dbReference>
<keyword evidence="15 17" id="KW-0961">Cell wall biogenesis/degradation</keyword>
<name>A0ABY4QYX6_9ACTN</name>
<protein>
    <recommendedName>
        <fullName evidence="17">UDP-N-acetylenolpyruvoylglucosamine reductase</fullName>
        <ecNumber evidence="17">1.3.1.98</ecNumber>
    </recommendedName>
    <alternativeName>
        <fullName evidence="17">UDP-N-acetylmuramate dehydrogenase</fullName>
    </alternativeName>
</protein>
<evidence type="ECO:0000256" key="13">
    <source>
        <dbReference type="ARBA" id="ARBA00023002"/>
    </source>
</evidence>
<keyword evidence="20" id="KW-1185">Reference proteome</keyword>
<dbReference type="InterPro" id="IPR011601">
    <property type="entry name" value="MurB_C"/>
</dbReference>
<evidence type="ECO:0000256" key="7">
    <source>
        <dbReference type="ARBA" id="ARBA00022618"/>
    </source>
</evidence>
<evidence type="ECO:0000256" key="11">
    <source>
        <dbReference type="ARBA" id="ARBA00022960"/>
    </source>
</evidence>
<evidence type="ECO:0000256" key="4">
    <source>
        <dbReference type="ARBA" id="ARBA00004752"/>
    </source>
</evidence>
<evidence type="ECO:0000256" key="2">
    <source>
        <dbReference type="ARBA" id="ARBA00003921"/>
    </source>
</evidence>
<keyword evidence="13 17" id="KW-0560">Oxidoreductase</keyword>
<evidence type="ECO:0000256" key="12">
    <source>
        <dbReference type="ARBA" id="ARBA00022984"/>
    </source>
</evidence>
<comment type="pathway">
    <text evidence="4 17">Cell wall biogenesis; peptidoglycan biosynthesis.</text>
</comment>
<dbReference type="InterPro" id="IPR016166">
    <property type="entry name" value="FAD-bd_PCMH"/>
</dbReference>
<keyword evidence="14 17" id="KW-0131">Cell cycle</keyword>
<keyword evidence="6 17" id="KW-0963">Cytoplasm</keyword>
<gene>
    <name evidence="17" type="primary">murB</name>
    <name evidence="19" type="ORF">M6D93_01870</name>
</gene>
<evidence type="ECO:0000256" key="5">
    <source>
        <dbReference type="ARBA" id="ARBA00010485"/>
    </source>
</evidence>
<dbReference type="EMBL" id="CP097332">
    <property type="protein sequence ID" value="UQX88760.1"/>
    <property type="molecule type" value="Genomic_DNA"/>
</dbReference>
<keyword evidence="8 17" id="KW-0285">Flavoprotein</keyword>
<dbReference type="SUPFAM" id="SSF56176">
    <property type="entry name" value="FAD-binding/transporter-associated domain-like"/>
    <property type="match status" value="1"/>
</dbReference>
<evidence type="ECO:0000259" key="18">
    <source>
        <dbReference type="PROSITE" id="PS51387"/>
    </source>
</evidence>
<feature type="active site" evidence="17">
    <location>
        <position position="161"/>
    </location>
</feature>
<keyword evidence="11 17" id="KW-0133">Cell shape</keyword>
<dbReference type="Gene3D" id="3.30.465.10">
    <property type="match status" value="1"/>
</dbReference>
<keyword evidence="12 17" id="KW-0573">Peptidoglycan synthesis</keyword>
<evidence type="ECO:0000256" key="16">
    <source>
        <dbReference type="ARBA" id="ARBA00048914"/>
    </source>
</evidence>
<dbReference type="PANTHER" id="PTHR21071:SF4">
    <property type="entry name" value="UDP-N-ACETYLENOLPYRUVOYLGLUCOSAMINE REDUCTASE"/>
    <property type="match status" value="1"/>
</dbReference>
<dbReference type="InterPro" id="IPR006094">
    <property type="entry name" value="Oxid_FAD_bind_N"/>
</dbReference>
<dbReference type="PANTHER" id="PTHR21071">
    <property type="entry name" value="UDP-N-ACETYLENOLPYRUVOYLGLUCOSAMINE REDUCTASE"/>
    <property type="match status" value="1"/>
</dbReference>
<dbReference type="Gene3D" id="3.90.78.10">
    <property type="entry name" value="UDP-N-acetylenolpyruvoylglucosamine reductase, C-terminal domain"/>
    <property type="match status" value="1"/>
</dbReference>